<keyword evidence="4" id="KW-1003">Cell membrane</keyword>
<evidence type="ECO:0000256" key="1">
    <source>
        <dbReference type="ARBA" id="ARBA00004651"/>
    </source>
</evidence>
<organism evidence="10 11">
    <name type="scientific">Poriferisphaera corsica</name>
    <dbReference type="NCBI Taxonomy" id="2528020"/>
    <lineage>
        <taxon>Bacteria</taxon>
        <taxon>Pseudomonadati</taxon>
        <taxon>Planctomycetota</taxon>
        <taxon>Phycisphaerae</taxon>
        <taxon>Phycisphaerales</taxon>
        <taxon>Phycisphaeraceae</taxon>
        <taxon>Poriferisphaera</taxon>
    </lineage>
</organism>
<feature type="transmembrane region" description="Helical" evidence="8">
    <location>
        <begin position="225"/>
        <end position="246"/>
    </location>
</feature>
<evidence type="ECO:0000256" key="5">
    <source>
        <dbReference type="ARBA" id="ARBA00022692"/>
    </source>
</evidence>
<evidence type="ECO:0000256" key="3">
    <source>
        <dbReference type="ARBA" id="ARBA00022448"/>
    </source>
</evidence>
<feature type="transmembrane region" description="Helical" evidence="8">
    <location>
        <begin position="282"/>
        <end position="312"/>
    </location>
</feature>
<dbReference type="GO" id="GO:0015105">
    <property type="term" value="F:arsenite transmembrane transporter activity"/>
    <property type="evidence" value="ECO:0007669"/>
    <property type="project" value="InterPro"/>
</dbReference>
<evidence type="ECO:0000256" key="7">
    <source>
        <dbReference type="ARBA" id="ARBA00023136"/>
    </source>
</evidence>
<feature type="transmembrane region" description="Helical" evidence="8">
    <location>
        <begin position="366"/>
        <end position="388"/>
    </location>
</feature>
<dbReference type="AlphaFoldDB" id="A0A517YX24"/>
<dbReference type="Proteomes" id="UP000317369">
    <property type="component" value="Chromosome"/>
</dbReference>
<keyword evidence="5 8" id="KW-0812">Transmembrane</keyword>
<name>A0A517YX24_9BACT</name>
<evidence type="ECO:0000256" key="6">
    <source>
        <dbReference type="ARBA" id="ARBA00022989"/>
    </source>
</evidence>
<feature type="domain" description="Citrate transporter-like" evidence="9">
    <location>
        <begin position="71"/>
        <end position="394"/>
    </location>
</feature>
<feature type="transmembrane region" description="Helical" evidence="8">
    <location>
        <begin position="46"/>
        <end position="70"/>
    </location>
</feature>
<protein>
    <submittedName>
        <fullName evidence="10">Inner membrane protein YbiR</fullName>
    </submittedName>
</protein>
<evidence type="ECO:0000259" key="9">
    <source>
        <dbReference type="Pfam" id="PF03600"/>
    </source>
</evidence>
<feature type="transmembrane region" description="Helical" evidence="8">
    <location>
        <begin position="441"/>
        <end position="460"/>
    </location>
</feature>
<keyword evidence="3" id="KW-0813">Transport</keyword>
<evidence type="ECO:0000256" key="8">
    <source>
        <dbReference type="SAM" id="Phobius"/>
    </source>
</evidence>
<comment type="similarity">
    <text evidence="2">Belongs to the CitM (TC 2.A.11) transporter family.</text>
</comment>
<dbReference type="PANTHER" id="PTHR43302:SF5">
    <property type="entry name" value="TRANSPORTER ARSB-RELATED"/>
    <property type="match status" value="1"/>
</dbReference>
<dbReference type="PRINTS" id="PR00758">
    <property type="entry name" value="ARSENICPUMP"/>
</dbReference>
<dbReference type="InterPro" id="IPR004680">
    <property type="entry name" value="Cit_transptr-like_dom"/>
</dbReference>
<reference evidence="10 11" key="1">
    <citation type="submission" date="2019-02" db="EMBL/GenBank/DDBJ databases">
        <title>Deep-cultivation of Planctomycetes and their phenomic and genomic characterization uncovers novel biology.</title>
        <authorList>
            <person name="Wiegand S."/>
            <person name="Jogler M."/>
            <person name="Boedeker C."/>
            <person name="Pinto D."/>
            <person name="Vollmers J."/>
            <person name="Rivas-Marin E."/>
            <person name="Kohn T."/>
            <person name="Peeters S.H."/>
            <person name="Heuer A."/>
            <person name="Rast P."/>
            <person name="Oberbeckmann S."/>
            <person name="Bunk B."/>
            <person name="Jeske O."/>
            <person name="Meyerdierks A."/>
            <person name="Storesund J.E."/>
            <person name="Kallscheuer N."/>
            <person name="Luecker S."/>
            <person name="Lage O.M."/>
            <person name="Pohl T."/>
            <person name="Merkel B.J."/>
            <person name="Hornburger P."/>
            <person name="Mueller R.-W."/>
            <person name="Bruemmer F."/>
            <person name="Labrenz M."/>
            <person name="Spormann A.M."/>
            <person name="Op den Camp H."/>
            <person name="Overmann J."/>
            <person name="Amann R."/>
            <person name="Jetten M.S.M."/>
            <person name="Mascher T."/>
            <person name="Medema M.H."/>
            <person name="Devos D.P."/>
            <person name="Kaster A.-K."/>
            <person name="Ovreas L."/>
            <person name="Rohde M."/>
            <person name="Galperin M.Y."/>
            <person name="Jogler C."/>
        </authorList>
    </citation>
    <scope>NUCLEOTIDE SEQUENCE [LARGE SCALE GENOMIC DNA]</scope>
    <source>
        <strain evidence="10 11">KS4</strain>
    </source>
</reference>
<comment type="subcellular location">
    <subcellularLocation>
        <location evidence="1">Cell membrane</location>
        <topology evidence="1">Multi-pass membrane protein</topology>
    </subcellularLocation>
</comment>
<dbReference type="GO" id="GO:0005886">
    <property type="term" value="C:plasma membrane"/>
    <property type="evidence" value="ECO:0007669"/>
    <property type="project" value="UniProtKB-SubCell"/>
</dbReference>
<feature type="transmembrane region" description="Helical" evidence="8">
    <location>
        <begin position="145"/>
        <end position="166"/>
    </location>
</feature>
<evidence type="ECO:0000256" key="2">
    <source>
        <dbReference type="ARBA" id="ARBA00009843"/>
    </source>
</evidence>
<feature type="transmembrane region" description="Helical" evidence="8">
    <location>
        <begin position="186"/>
        <end position="205"/>
    </location>
</feature>
<feature type="transmembrane region" description="Helical" evidence="8">
    <location>
        <begin position="400"/>
        <end position="421"/>
    </location>
</feature>
<feature type="transmembrane region" description="Helical" evidence="8">
    <location>
        <begin position="110"/>
        <end position="133"/>
    </location>
</feature>
<keyword evidence="6 8" id="KW-1133">Transmembrane helix</keyword>
<accession>A0A517YX24</accession>
<gene>
    <name evidence="10" type="primary">ybiR</name>
    <name evidence="10" type="ORF">KS4_28500</name>
</gene>
<sequence>MMSQTSYAIHFKPTTTGRGVLQSAPCIGHRTFNPRLRPFLALTTSIILPHTMTTAVIIIFILVYLGMIAGRIPFLRVDRTGIALLGAVAMLLTRELTVTGAWQAVDASTIFLLFALMVISANFAQSGLYALITRNIIVTNITPKFLLLIVIFVIAFLSALLANDIVCLATTPVLLSACMQRKLNPIPYLIALACAANIGSAATLIGNPQNILIGEVLRLSFPKYLAMAILPVTLSLIVTWGIIVLLTPDFKAKNSFKISKKIEKDDAANQALDWPRAILTSLILIVIVGFFLFTTFHKPIVALAGASLLLLSRKQHTASILSRVDWQLLLLFIGLFIVNDALYQTQTLPEIVKTLANYQIDLESQAPLYVITAILSNLVSNVPAVLLLLNVVTEPSYGPLLALSSTLAGNFIIVGSIANIIVVTQAERGGIKIDWLTHARIGIPVTITTLALTGLWLALLNSF</sequence>
<keyword evidence="7 8" id="KW-0472">Membrane</keyword>
<feature type="transmembrane region" description="Helical" evidence="8">
    <location>
        <begin position="324"/>
        <end position="346"/>
    </location>
</feature>
<feature type="transmembrane region" description="Helical" evidence="8">
    <location>
        <begin position="82"/>
        <end position="104"/>
    </location>
</feature>
<dbReference type="EMBL" id="CP036425">
    <property type="protein sequence ID" value="QDU34775.1"/>
    <property type="molecule type" value="Genomic_DNA"/>
</dbReference>
<dbReference type="KEGG" id="pcor:KS4_28500"/>
<proteinExistence type="inferred from homology"/>
<evidence type="ECO:0000256" key="4">
    <source>
        <dbReference type="ARBA" id="ARBA00022475"/>
    </source>
</evidence>
<dbReference type="Pfam" id="PF03600">
    <property type="entry name" value="CitMHS"/>
    <property type="match status" value="1"/>
</dbReference>
<keyword evidence="11" id="KW-1185">Reference proteome</keyword>
<evidence type="ECO:0000313" key="10">
    <source>
        <dbReference type="EMBL" id="QDU34775.1"/>
    </source>
</evidence>
<evidence type="ECO:0000313" key="11">
    <source>
        <dbReference type="Proteomes" id="UP000317369"/>
    </source>
</evidence>
<dbReference type="PANTHER" id="PTHR43302">
    <property type="entry name" value="TRANSPORTER ARSB-RELATED"/>
    <property type="match status" value="1"/>
</dbReference>
<dbReference type="InterPro" id="IPR000802">
    <property type="entry name" value="Arsenical_pump_ArsB"/>
</dbReference>